<dbReference type="STRING" id="1134406.ADN00_10770"/>
<dbReference type="PANTHER" id="PTHR33991">
    <property type="entry name" value="DNA REPAIR PROTEIN RECO"/>
    <property type="match status" value="1"/>
</dbReference>
<reference evidence="9 10" key="1">
    <citation type="submission" date="2015-07" db="EMBL/GenBank/DDBJ databases">
        <title>Genome sequence of Ornatilinea apprima DSM 23815.</title>
        <authorList>
            <person name="Hemp J."/>
            <person name="Ward L.M."/>
            <person name="Pace L.A."/>
            <person name="Fischer W.W."/>
        </authorList>
    </citation>
    <scope>NUCLEOTIDE SEQUENCE [LARGE SCALE GENOMIC DNA]</scope>
    <source>
        <strain evidence="9 10">P3M-1</strain>
    </source>
</reference>
<keyword evidence="4 7" id="KW-0233">DNA recombination</keyword>
<dbReference type="InterPro" id="IPR012340">
    <property type="entry name" value="NA-bd_OB-fold"/>
</dbReference>
<dbReference type="Pfam" id="PF11967">
    <property type="entry name" value="RecO_N"/>
    <property type="match status" value="1"/>
</dbReference>
<dbReference type="PANTHER" id="PTHR33991:SF1">
    <property type="entry name" value="DNA REPAIR PROTEIN RECO"/>
    <property type="match status" value="1"/>
</dbReference>
<dbReference type="InterPro" id="IPR042242">
    <property type="entry name" value="RecO_C"/>
</dbReference>
<dbReference type="GO" id="GO:0006302">
    <property type="term" value="P:double-strand break repair"/>
    <property type="evidence" value="ECO:0007669"/>
    <property type="project" value="TreeGrafter"/>
</dbReference>
<dbReference type="EMBL" id="LGCL01000024">
    <property type="protein sequence ID" value="KPL77037.1"/>
    <property type="molecule type" value="Genomic_DNA"/>
</dbReference>
<dbReference type="NCBIfam" id="TIGR00613">
    <property type="entry name" value="reco"/>
    <property type="match status" value="1"/>
</dbReference>
<organism evidence="9 10">
    <name type="scientific">Ornatilinea apprima</name>
    <dbReference type="NCBI Taxonomy" id="1134406"/>
    <lineage>
        <taxon>Bacteria</taxon>
        <taxon>Bacillati</taxon>
        <taxon>Chloroflexota</taxon>
        <taxon>Anaerolineae</taxon>
        <taxon>Anaerolineales</taxon>
        <taxon>Anaerolineaceae</taxon>
        <taxon>Ornatilinea</taxon>
    </lineage>
</organism>
<accession>A0A0P6X2T8</accession>
<comment type="function">
    <text evidence="7">Involved in DNA repair and RecF pathway recombination.</text>
</comment>
<keyword evidence="3 7" id="KW-0227">DNA damage</keyword>
<evidence type="ECO:0000256" key="1">
    <source>
        <dbReference type="ARBA" id="ARBA00007452"/>
    </source>
</evidence>
<keyword evidence="10" id="KW-1185">Reference proteome</keyword>
<keyword evidence="5 7" id="KW-0234">DNA repair</keyword>
<dbReference type="HAMAP" id="MF_00201">
    <property type="entry name" value="RecO"/>
    <property type="match status" value="1"/>
</dbReference>
<dbReference type="Gene3D" id="2.40.50.140">
    <property type="entry name" value="Nucleic acid-binding proteins"/>
    <property type="match status" value="1"/>
</dbReference>
<evidence type="ECO:0000313" key="9">
    <source>
        <dbReference type="EMBL" id="KPL77037.1"/>
    </source>
</evidence>
<evidence type="ECO:0000256" key="3">
    <source>
        <dbReference type="ARBA" id="ARBA00022763"/>
    </source>
</evidence>
<dbReference type="GO" id="GO:0043590">
    <property type="term" value="C:bacterial nucleoid"/>
    <property type="evidence" value="ECO:0007669"/>
    <property type="project" value="TreeGrafter"/>
</dbReference>
<dbReference type="InterPro" id="IPR037278">
    <property type="entry name" value="ARFGAP/RecO"/>
</dbReference>
<gene>
    <name evidence="7" type="primary">recO</name>
    <name evidence="9" type="ORF">ADN00_10770</name>
</gene>
<dbReference type="InterPro" id="IPR003717">
    <property type="entry name" value="RecO"/>
</dbReference>
<dbReference type="Proteomes" id="UP000050417">
    <property type="component" value="Unassembled WGS sequence"/>
</dbReference>
<dbReference type="GO" id="GO:0006310">
    <property type="term" value="P:DNA recombination"/>
    <property type="evidence" value="ECO:0007669"/>
    <property type="project" value="UniProtKB-UniRule"/>
</dbReference>
<name>A0A0P6X2T8_9CHLR</name>
<comment type="similarity">
    <text evidence="1 7">Belongs to the RecO family.</text>
</comment>
<dbReference type="InterPro" id="IPR022572">
    <property type="entry name" value="DNA_rep/recomb_RecO_N"/>
</dbReference>
<evidence type="ECO:0000313" key="10">
    <source>
        <dbReference type="Proteomes" id="UP000050417"/>
    </source>
</evidence>
<proteinExistence type="inferred from homology"/>
<dbReference type="SUPFAM" id="SSF50249">
    <property type="entry name" value="Nucleic acid-binding proteins"/>
    <property type="match status" value="1"/>
</dbReference>
<protein>
    <recommendedName>
        <fullName evidence="2 7">DNA repair protein RecO</fullName>
    </recommendedName>
    <alternativeName>
        <fullName evidence="6 7">Recombination protein O</fullName>
    </alternativeName>
</protein>
<dbReference type="Gene3D" id="1.20.1440.120">
    <property type="entry name" value="Recombination protein O, C-terminal domain"/>
    <property type="match status" value="1"/>
</dbReference>
<feature type="domain" description="DNA replication/recombination mediator RecO N-terminal" evidence="8">
    <location>
        <begin position="8"/>
        <end position="83"/>
    </location>
</feature>
<comment type="caution">
    <text evidence="9">The sequence shown here is derived from an EMBL/GenBank/DDBJ whole genome shotgun (WGS) entry which is preliminary data.</text>
</comment>
<evidence type="ECO:0000256" key="5">
    <source>
        <dbReference type="ARBA" id="ARBA00023204"/>
    </source>
</evidence>
<dbReference type="AlphaFoldDB" id="A0A0P6X2T8"/>
<dbReference type="Pfam" id="PF02565">
    <property type="entry name" value="RecO_C"/>
    <property type="match status" value="1"/>
</dbReference>
<evidence type="ECO:0000256" key="6">
    <source>
        <dbReference type="ARBA" id="ARBA00033409"/>
    </source>
</evidence>
<evidence type="ECO:0000259" key="8">
    <source>
        <dbReference type="Pfam" id="PF11967"/>
    </source>
</evidence>
<sequence>MPNEVRSLRVEGVVLRHSDWGEADRLLLVYTRERGKLRALAKGVRKLRSRKAGHLEPFTRVALMLARGRDMWIVTQAETVEAYLPLRDNLLKLGQAATVLELVDRFGYEEGEDPGLYQLLTATLRRICEEEDAFLALRYFDLRVLDLFGFRPQLFHCARCGAEIKAEDQFFSALQGGVLCPRCGPQDPTARPASVEALRFLRHIQRSNYTESKRANIPAPIRSEMEQLLQYYFTYHLERKLNSPDFLRRIRQNGRNGSAEG</sequence>
<evidence type="ECO:0000256" key="7">
    <source>
        <dbReference type="HAMAP-Rule" id="MF_00201"/>
    </source>
</evidence>
<evidence type="ECO:0000256" key="2">
    <source>
        <dbReference type="ARBA" id="ARBA00021310"/>
    </source>
</evidence>
<dbReference type="OrthoDB" id="9797083at2"/>
<evidence type="ECO:0000256" key="4">
    <source>
        <dbReference type="ARBA" id="ARBA00023172"/>
    </source>
</evidence>
<dbReference type="SUPFAM" id="SSF57863">
    <property type="entry name" value="ArfGap/RecO-like zinc finger"/>
    <property type="match status" value="1"/>
</dbReference>
<dbReference type="RefSeq" id="WP_075063002.1">
    <property type="nucleotide sequence ID" value="NZ_LGCL01000024.1"/>
</dbReference>